<gene>
    <name evidence="1" type="ORF">GCM10007140_19000</name>
</gene>
<reference evidence="1" key="2">
    <citation type="submission" date="2020-09" db="EMBL/GenBank/DDBJ databases">
        <authorList>
            <person name="Sun Q."/>
            <person name="Zhou Y."/>
        </authorList>
    </citation>
    <scope>NUCLEOTIDE SEQUENCE</scope>
    <source>
        <strain evidence="1">CGMCC 1.12698</strain>
    </source>
</reference>
<proteinExistence type="predicted"/>
<dbReference type="RefSeq" id="WP_188388124.1">
    <property type="nucleotide sequence ID" value="NZ_BMFK01000001.1"/>
</dbReference>
<comment type="caution">
    <text evidence="1">The sequence shown here is derived from an EMBL/GenBank/DDBJ whole genome shotgun (WGS) entry which is preliminary data.</text>
</comment>
<reference evidence="1" key="1">
    <citation type="journal article" date="2014" name="Int. J. Syst. Evol. Microbiol.">
        <title>Complete genome sequence of Corynebacterium casei LMG S-19264T (=DSM 44701T), isolated from a smear-ripened cheese.</title>
        <authorList>
            <consortium name="US DOE Joint Genome Institute (JGI-PGF)"/>
            <person name="Walter F."/>
            <person name="Albersmeier A."/>
            <person name="Kalinowski J."/>
            <person name="Ruckert C."/>
        </authorList>
    </citation>
    <scope>NUCLEOTIDE SEQUENCE</scope>
    <source>
        <strain evidence="1">CGMCC 1.12698</strain>
    </source>
</reference>
<name>A0A917EPL8_9BACI</name>
<protein>
    <submittedName>
        <fullName evidence="1">Uncharacterized protein</fullName>
    </submittedName>
</protein>
<organism evidence="1 2">
    <name type="scientific">Priestia taiwanensis</name>
    <dbReference type="NCBI Taxonomy" id="1347902"/>
    <lineage>
        <taxon>Bacteria</taxon>
        <taxon>Bacillati</taxon>
        <taxon>Bacillota</taxon>
        <taxon>Bacilli</taxon>
        <taxon>Bacillales</taxon>
        <taxon>Bacillaceae</taxon>
        <taxon>Priestia</taxon>
    </lineage>
</organism>
<accession>A0A917EPL8</accession>
<keyword evidence="2" id="KW-1185">Reference proteome</keyword>
<evidence type="ECO:0000313" key="1">
    <source>
        <dbReference type="EMBL" id="GGE69135.1"/>
    </source>
</evidence>
<dbReference type="EMBL" id="BMFK01000001">
    <property type="protein sequence ID" value="GGE69135.1"/>
    <property type="molecule type" value="Genomic_DNA"/>
</dbReference>
<dbReference type="AlphaFoldDB" id="A0A917EPL8"/>
<evidence type="ECO:0000313" key="2">
    <source>
        <dbReference type="Proteomes" id="UP000605259"/>
    </source>
</evidence>
<sequence length="60" mass="7081">MQITKSHQSRAHCFIHVIELSHCDRIELVYKVEIGTFDKPLYGCDVTWLEEDKVNFTRIS</sequence>
<dbReference type="Proteomes" id="UP000605259">
    <property type="component" value="Unassembled WGS sequence"/>
</dbReference>